<reference evidence="3" key="1">
    <citation type="journal article" date="2021" name="Sci. Rep.">
        <title>Diploid genomic architecture of Nitzschia inconspicua, an elite biomass production diatom.</title>
        <authorList>
            <person name="Oliver A."/>
            <person name="Podell S."/>
            <person name="Pinowska A."/>
            <person name="Traller J.C."/>
            <person name="Smith S.R."/>
            <person name="McClure R."/>
            <person name="Beliaev A."/>
            <person name="Bohutskyi P."/>
            <person name="Hill E.A."/>
            <person name="Rabines A."/>
            <person name="Zheng H."/>
            <person name="Allen L.Z."/>
            <person name="Kuo A."/>
            <person name="Grigoriev I.V."/>
            <person name="Allen A.E."/>
            <person name="Hazlebeck D."/>
            <person name="Allen E.E."/>
        </authorList>
    </citation>
    <scope>NUCLEOTIDE SEQUENCE</scope>
    <source>
        <strain evidence="3">Hildebrandi</strain>
    </source>
</reference>
<evidence type="ECO:0000313" key="4">
    <source>
        <dbReference type="Proteomes" id="UP000693970"/>
    </source>
</evidence>
<reference evidence="3" key="2">
    <citation type="submission" date="2021-04" db="EMBL/GenBank/DDBJ databases">
        <authorList>
            <person name="Podell S."/>
        </authorList>
    </citation>
    <scope>NUCLEOTIDE SEQUENCE</scope>
    <source>
        <strain evidence="3">Hildebrandi</strain>
    </source>
</reference>
<keyword evidence="2" id="KW-0812">Transmembrane</keyword>
<evidence type="ECO:0000313" key="3">
    <source>
        <dbReference type="EMBL" id="KAG7364487.1"/>
    </source>
</evidence>
<sequence length="303" mass="33368">MDLQRASTPVSVDRRSLGTTSLNDKLDINYVDLGKCDDSWSARYTKFVTGFVGDYVTPRQLLVVLRVLKAVTFSFLILTLCADLMYIVFLEVLATKEVKDIVGGRRDMIIRVYGLILTVAAIAIEVDASFIVKAFYGFKGYLARGFLLFFISAITGAHPLQIDQKERNGYPAANNNQASYNDDAAYAKSDDAVVDDAAANDAADAVYDDLYYKEGSNVPDIPNSVVVFMMVTSFVLGLCAIIYFVFGVFCLDRFTSRAYLSSNDPLVSTAIPQPNSSSQHQSSSRGNSGAFRPPQLDEYSEDE</sequence>
<feature type="transmembrane region" description="Helical" evidence="2">
    <location>
        <begin position="225"/>
        <end position="251"/>
    </location>
</feature>
<accession>A0A9K3LLY2</accession>
<feature type="compositionally biased region" description="Low complexity" evidence="1">
    <location>
        <begin position="275"/>
        <end position="289"/>
    </location>
</feature>
<feature type="transmembrane region" description="Helical" evidence="2">
    <location>
        <begin position="109"/>
        <end position="132"/>
    </location>
</feature>
<evidence type="ECO:0000256" key="2">
    <source>
        <dbReference type="SAM" id="Phobius"/>
    </source>
</evidence>
<feature type="transmembrane region" description="Helical" evidence="2">
    <location>
        <begin position="141"/>
        <end position="160"/>
    </location>
</feature>
<dbReference type="OrthoDB" id="43832at2759"/>
<keyword evidence="2" id="KW-0472">Membrane</keyword>
<dbReference type="Proteomes" id="UP000693970">
    <property type="component" value="Unassembled WGS sequence"/>
</dbReference>
<dbReference type="AlphaFoldDB" id="A0A9K3LLY2"/>
<keyword evidence="4" id="KW-1185">Reference proteome</keyword>
<organism evidence="3 4">
    <name type="scientific">Nitzschia inconspicua</name>
    <dbReference type="NCBI Taxonomy" id="303405"/>
    <lineage>
        <taxon>Eukaryota</taxon>
        <taxon>Sar</taxon>
        <taxon>Stramenopiles</taxon>
        <taxon>Ochrophyta</taxon>
        <taxon>Bacillariophyta</taxon>
        <taxon>Bacillariophyceae</taxon>
        <taxon>Bacillariophycidae</taxon>
        <taxon>Bacillariales</taxon>
        <taxon>Bacillariaceae</taxon>
        <taxon>Nitzschia</taxon>
    </lineage>
</organism>
<comment type="caution">
    <text evidence="3">The sequence shown here is derived from an EMBL/GenBank/DDBJ whole genome shotgun (WGS) entry which is preliminary data.</text>
</comment>
<protein>
    <submittedName>
        <fullName evidence="3">Uncharacterized protein</fullName>
    </submittedName>
</protein>
<evidence type="ECO:0000256" key="1">
    <source>
        <dbReference type="SAM" id="MobiDB-lite"/>
    </source>
</evidence>
<dbReference type="EMBL" id="JAGRRH010000009">
    <property type="protein sequence ID" value="KAG7364487.1"/>
    <property type="molecule type" value="Genomic_DNA"/>
</dbReference>
<name>A0A9K3LLY2_9STRA</name>
<proteinExistence type="predicted"/>
<feature type="transmembrane region" description="Helical" evidence="2">
    <location>
        <begin position="67"/>
        <end position="89"/>
    </location>
</feature>
<feature type="region of interest" description="Disordered" evidence="1">
    <location>
        <begin position="270"/>
        <end position="303"/>
    </location>
</feature>
<gene>
    <name evidence="3" type="ORF">IV203_037689</name>
</gene>
<keyword evidence="2" id="KW-1133">Transmembrane helix</keyword>